<keyword evidence="3" id="KW-1185">Reference proteome</keyword>
<gene>
    <name evidence="2" type="ORF">BPO_0799</name>
</gene>
<feature type="transmembrane region" description="Helical" evidence="1">
    <location>
        <begin position="21"/>
        <end position="42"/>
    </location>
</feature>
<dbReference type="KEGG" id="bpor:BPO_0799"/>
<keyword evidence="1" id="KW-1133">Transmembrane helix</keyword>
<evidence type="ECO:0000313" key="2">
    <source>
        <dbReference type="EMBL" id="WOC51446.1"/>
    </source>
</evidence>
<protein>
    <recommendedName>
        <fullName evidence="4">LPXTG cell wall anchor domain-containing protein</fullName>
    </recommendedName>
</protein>
<organism evidence="2 3">
    <name type="scientific">Bergeyella porcorum</name>
    <dbReference type="NCBI Taxonomy" id="1735111"/>
    <lineage>
        <taxon>Bacteria</taxon>
        <taxon>Pseudomonadati</taxon>
        <taxon>Bacteroidota</taxon>
        <taxon>Flavobacteriia</taxon>
        <taxon>Flavobacteriales</taxon>
        <taxon>Weeksellaceae</taxon>
        <taxon>Bergeyella</taxon>
    </lineage>
</organism>
<accession>A0AAU0F1I3</accession>
<dbReference type="RefSeq" id="WP_327985075.1">
    <property type="nucleotide sequence ID" value="NZ_CP136426.1"/>
</dbReference>
<name>A0AAU0F1I3_9FLAO</name>
<reference evidence="2" key="1">
    <citation type="submission" date="2023-10" db="EMBL/GenBank/DDBJ databases">
        <title>Characterization and whole genome sequencing of a novel strain of Bergeyella porcorum QD2021 isolated from pig.</title>
        <authorList>
            <person name="Liu G."/>
            <person name="Chen C."/>
            <person name="Han X."/>
        </authorList>
    </citation>
    <scope>NUCLEOTIDE SEQUENCE</scope>
    <source>
        <strain evidence="2">QD2021</strain>
    </source>
</reference>
<evidence type="ECO:0000256" key="1">
    <source>
        <dbReference type="SAM" id="Phobius"/>
    </source>
</evidence>
<dbReference type="AlphaFoldDB" id="A0AAU0F1I3"/>
<sequence>MEGEDVVVPQPETEGAQSTPINMYEGLLLVVAVMFIVGMYYYNKRRKLA</sequence>
<evidence type="ECO:0008006" key="4">
    <source>
        <dbReference type="Google" id="ProtNLM"/>
    </source>
</evidence>
<dbReference type="EMBL" id="CP136426">
    <property type="protein sequence ID" value="WOC51446.1"/>
    <property type="molecule type" value="Genomic_DNA"/>
</dbReference>
<evidence type="ECO:0000313" key="3">
    <source>
        <dbReference type="Proteomes" id="UP001432059"/>
    </source>
</evidence>
<proteinExistence type="predicted"/>
<keyword evidence="1" id="KW-0812">Transmembrane</keyword>
<keyword evidence="1" id="KW-0472">Membrane</keyword>
<dbReference type="Proteomes" id="UP001432059">
    <property type="component" value="Chromosome"/>
</dbReference>